<accession>A0A163JHH3</accession>
<sequence>MSVLPSLPTELVCHILGYLRPTTDLHRYNLLEEQQWDIRHWGRTVAAVARTCRTLRPIAIPLLYSRYEAAFHSPVIPFIEHSTVEYPRHQGVRHVVIRADSSTNDKYTLTPERLSQYRIWTQGSELDLYMLSETRTLAFEDAGQIELWRLISQAPNLEFLNVIAHKWLMRHVGSPDQPPVWLVPIVSAAQGIHTGLKYSGWFQKLHTLSFDMHGHCGTWLVQLLSLPCLKSLSLGSWGMQPYDD</sequence>
<evidence type="ECO:0000313" key="1">
    <source>
        <dbReference type="EMBL" id="KZM26361.1"/>
    </source>
</evidence>
<comment type="caution">
    <text evidence="1">The sequence shown here is derived from an EMBL/GenBank/DDBJ whole genome shotgun (WGS) entry which is preliminary data.</text>
</comment>
<protein>
    <submittedName>
        <fullName evidence="1">Uncharacterized protein</fullName>
    </submittedName>
</protein>
<gene>
    <name evidence="1" type="ORF">ST47_g2496</name>
</gene>
<organism evidence="1 2">
    <name type="scientific">Didymella rabiei</name>
    <name type="common">Chickpea ascochyta blight fungus</name>
    <name type="synonym">Mycosphaerella rabiei</name>
    <dbReference type="NCBI Taxonomy" id="5454"/>
    <lineage>
        <taxon>Eukaryota</taxon>
        <taxon>Fungi</taxon>
        <taxon>Dikarya</taxon>
        <taxon>Ascomycota</taxon>
        <taxon>Pezizomycotina</taxon>
        <taxon>Dothideomycetes</taxon>
        <taxon>Pleosporomycetidae</taxon>
        <taxon>Pleosporales</taxon>
        <taxon>Pleosporineae</taxon>
        <taxon>Didymellaceae</taxon>
        <taxon>Ascochyta</taxon>
    </lineage>
</organism>
<proteinExistence type="predicted"/>
<reference evidence="1 2" key="1">
    <citation type="journal article" date="2016" name="Sci. Rep.">
        <title>Draft genome sequencing and secretome analysis of fungal phytopathogen Ascochyta rabiei provides insight into the necrotrophic effector repertoire.</title>
        <authorList>
            <person name="Verma S."/>
            <person name="Gazara R.K."/>
            <person name="Nizam S."/>
            <person name="Parween S."/>
            <person name="Chattopadhyay D."/>
            <person name="Verma P.K."/>
        </authorList>
    </citation>
    <scope>NUCLEOTIDE SEQUENCE [LARGE SCALE GENOMIC DNA]</scope>
    <source>
        <strain evidence="1 2">ArDII</strain>
    </source>
</reference>
<dbReference type="Proteomes" id="UP000076837">
    <property type="component" value="Unassembled WGS sequence"/>
</dbReference>
<keyword evidence="2" id="KW-1185">Reference proteome</keyword>
<evidence type="ECO:0000313" key="2">
    <source>
        <dbReference type="Proteomes" id="UP000076837"/>
    </source>
</evidence>
<dbReference type="AlphaFoldDB" id="A0A163JHH3"/>
<dbReference type="EMBL" id="JYNV01000107">
    <property type="protein sequence ID" value="KZM26361.1"/>
    <property type="molecule type" value="Genomic_DNA"/>
</dbReference>
<name>A0A163JHH3_DIDRA</name>